<dbReference type="InterPro" id="IPR051396">
    <property type="entry name" value="Bact_Antivir_Def_Nuclease"/>
</dbReference>
<dbReference type="RefSeq" id="WP_015979259.1">
    <property type="nucleotide sequence ID" value="NZ_MKIE01000012.1"/>
</dbReference>
<protein>
    <recommendedName>
        <fullName evidence="1">ATPase AAA-type core domain-containing protein</fullName>
    </recommendedName>
</protein>
<dbReference type="Pfam" id="PF13304">
    <property type="entry name" value="AAA_21"/>
    <property type="match status" value="1"/>
</dbReference>
<sequence>MLEFSVIERGGYIPAVEKNKAFLRADGWNDYSFVTMFYLTVFDEHGEKCDIGNVKIGFVGQKEEVSTYSLIDKKFSQLPEMFFSLGESIDYYVNLSKLSDGFKHNLLKAIQDLVVWPNRLADIENESVLNTSLLRGVTLSEIHGQFARVLNGLPELSDFHFSFNRKSAPGFSDLTIPFEVTVNSMPSTNIHAFIGRNGCGKTTILNGMIGAITNPENNEYFFSENNRLIESRIPKGYFRSLVSVSFSAFDPFTPPKEQPDPAKGTQYFYIGLKNAASNSLKSLGDLRLEFISAFIGCMRVDRKRQLWLEAIKKLSSDENFSNMELISLISKYEELRRNEPQIQVDDDKFTKLFYDNIQKYLLRMSSGHAIVLFTITRLVDVVGEKSLVLFDEPEVHLHPPLLSAFLRTLSDLLDARNGVAIIATHSPVVLQEVPKSCMWKVLRSREAINIIRPDIETFGENLGVLTREVFLLEVTNSGYHHLLSQSVDSELSYETILKNYNGQIGLEGRTVLKAMIMNRDEGKVQ</sequence>
<dbReference type="PANTHER" id="PTHR43581:SF2">
    <property type="entry name" value="EXCINUCLEASE ATPASE SUBUNIT"/>
    <property type="match status" value="1"/>
</dbReference>
<dbReference type="EMBL" id="MKIE01000012">
    <property type="protein sequence ID" value="OHW61492.1"/>
    <property type="molecule type" value="Genomic_DNA"/>
</dbReference>
<dbReference type="AlphaFoldDB" id="A0A1S1V4F6"/>
<comment type="caution">
    <text evidence="2">The sequence shown here is derived from an EMBL/GenBank/DDBJ whole genome shotgun (WGS) entry which is preliminary data.</text>
</comment>
<evidence type="ECO:0000313" key="3">
    <source>
        <dbReference type="Proteomes" id="UP000180254"/>
    </source>
</evidence>
<dbReference type="GO" id="GO:0005524">
    <property type="term" value="F:ATP binding"/>
    <property type="evidence" value="ECO:0007669"/>
    <property type="project" value="InterPro"/>
</dbReference>
<name>A0A1S1V4F6_9FIRM</name>
<accession>A0A1S1V4F6</accession>
<feature type="domain" description="ATPase AAA-type core" evidence="1">
    <location>
        <begin position="363"/>
        <end position="430"/>
    </location>
</feature>
<keyword evidence="3" id="KW-1185">Reference proteome</keyword>
<dbReference type="OrthoDB" id="9801813at2"/>
<dbReference type="InterPro" id="IPR003959">
    <property type="entry name" value="ATPase_AAA_core"/>
</dbReference>
<organism evidence="2 3">
    <name type="scientific">Andreesenia angusta</name>
    <dbReference type="NCBI Taxonomy" id="39480"/>
    <lineage>
        <taxon>Bacteria</taxon>
        <taxon>Bacillati</taxon>
        <taxon>Bacillota</taxon>
        <taxon>Tissierellia</taxon>
        <taxon>Tissierellales</taxon>
        <taxon>Gottschalkiaceae</taxon>
        <taxon>Andreesenia</taxon>
    </lineage>
</organism>
<reference evidence="2 3" key="1">
    <citation type="submission" date="2016-09" db="EMBL/GenBank/DDBJ databases">
        <title>Genome sequence of Eubacterium angustum.</title>
        <authorList>
            <person name="Poehlein A."/>
            <person name="Daniel R."/>
        </authorList>
    </citation>
    <scope>NUCLEOTIDE SEQUENCE [LARGE SCALE GENOMIC DNA]</scope>
    <source>
        <strain evidence="2 3">DSM 1989</strain>
    </source>
</reference>
<proteinExistence type="predicted"/>
<evidence type="ECO:0000313" key="2">
    <source>
        <dbReference type="EMBL" id="OHW61492.1"/>
    </source>
</evidence>
<dbReference type="InterPro" id="IPR027417">
    <property type="entry name" value="P-loop_NTPase"/>
</dbReference>
<evidence type="ECO:0000259" key="1">
    <source>
        <dbReference type="Pfam" id="PF13304"/>
    </source>
</evidence>
<dbReference type="PANTHER" id="PTHR43581">
    <property type="entry name" value="ATP/GTP PHOSPHATASE"/>
    <property type="match status" value="1"/>
</dbReference>
<gene>
    <name evidence="2" type="ORF">EUAN_21360</name>
</gene>
<dbReference type="GO" id="GO:0016887">
    <property type="term" value="F:ATP hydrolysis activity"/>
    <property type="evidence" value="ECO:0007669"/>
    <property type="project" value="InterPro"/>
</dbReference>
<dbReference type="STRING" id="39480.EUAN_21360"/>
<dbReference type="Gene3D" id="3.40.50.300">
    <property type="entry name" value="P-loop containing nucleotide triphosphate hydrolases"/>
    <property type="match status" value="1"/>
</dbReference>
<dbReference type="SUPFAM" id="SSF52540">
    <property type="entry name" value="P-loop containing nucleoside triphosphate hydrolases"/>
    <property type="match status" value="1"/>
</dbReference>
<dbReference type="Proteomes" id="UP000180254">
    <property type="component" value="Unassembled WGS sequence"/>
</dbReference>